<sequence length="1058" mass="119255">MRLFTVLVVIYLSAAVAAQDSNTASTTVLQPSTVFEPPQPDLQLVSAFSVAYSTEKVVLKCVIDSSSDWNIRWNRNNSEIHGSDFSLSEENSKLTITVETSAVYTCQGEHKTKSVLTKVSNPRQIDVQELPRPTLTRQSPWADVFETESVTFSCQVPISGWSFSWYKNGEKLGENTELLSINDVTKDNQGSYTCKVHHHSRNLSSKDSNPAMLNVYSEKAKPHVAIIKAFEPMYPGESIEFSCRITIATGWDYVWYLNGSEIPAANKDTYKIDTIDHSNSGQYFCKVKRGSFFSEESDKLPFQVSELPKPTLKLQSPWSDVFERESVTFGCQVHTSGWTFSWYKNGEKLGENTQLLSIDDVTKDNQGSYTCKVHLQSRHLSSKDSNAIILNVYSEKAKPHLTKSQSFETMYPGESIEFNCSVRVATDWIYMWYLNGSEIQGVNNHIYRIDKIDHSNHGHYFCKAKRGQFFSEESDKLSLQVSDPPQPSLKRLTSWSDVFEKEKVEMSCNVSDPTWTFTWYKDNKKLQKTSSLTWDEKGSKLTISSIAQDHRGNYACKANLALRGVISKSSIELHLTVYESLPLPKLAKNPNFNLMYVGENVAFTCKVSVSSGWEYKWYKDSDVLANTNQSITINLGLQHKGTYWCSASRGDISNLHSNKIRQDVEEIPVPELKLKNKQSDVFPKEMVQLSCMMPNSSGWTYTWYRDGGLIQADNNVVIGTNGATISFPSDPSLHQTQPYTCEAELKHRSVRSNFSSTVTLQVYDALPNVTLLQSPEHSLLHSGDSVSFSCNVDISSGWEFLWYKNGAQINKGNQHNISSAQVKDEGSYACRAERESFLLGKSEDMKIKVKERPEAEIILLTGWGEVLSTDSLVLQCKVEESGYKWNYTWFRGDVAVGEVPAEKYIVTPQNDPDQSQYSCKGIRSERPTYSKNSPLFKTKNLLLKRRILLSISGCLFFGIILAFLGCIYFKIRKPVVAEEKPEENELFLTLKKQLEHTDNPCPLVEYITDKALNEAPRESDGLISSDSTELTITTQEDQAAVSSATENGGAMISFQKVS</sequence>
<dbReference type="InterPro" id="IPR050488">
    <property type="entry name" value="Ig_Fc_receptor"/>
</dbReference>
<feature type="chain" id="PRO_5017398422" description="Ig-like domain-containing protein" evidence="4">
    <location>
        <begin position="19"/>
        <end position="1058"/>
    </location>
</feature>
<keyword evidence="7" id="KW-1185">Reference proteome</keyword>
<keyword evidence="2" id="KW-1015">Disulfide bond</keyword>
<feature type="signal peptide" evidence="4">
    <location>
        <begin position="1"/>
        <end position="18"/>
    </location>
</feature>
<dbReference type="GO" id="GO:0004888">
    <property type="term" value="F:transmembrane signaling receptor activity"/>
    <property type="evidence" value="ECO:0007669"/>
    <property type="project" value="TreeGrafter"/>
</dbReference>
<evidence type="ECO:0000256" key="3">
    <source>
        <dbReference type="SAM" id="Phobius"/>
    </source>
</evidence>
<feature type="domain" description="Ig-like" evidence="5">
    <location>
        <begin position="670"/>
        <end position="759"/>
    </location>
</feature>
<evidence type="ECO:0000256" key="2">
    <source>
        <dbReference type="ARBA" id="ARBA00023157"/>
    </source>
</evidence>
<keyword evidence="1 4" id="KW-0732">Signal</keyword>
<reference evidence="6" key="2">
    <citation type="submission" date="2025-09" db="UniProtKB">
        <authorList>
            <consortium name="Ensembl"/>
        </authorList>
    </citation>
    <scope>IDENTIFICATION</scope>
</reference>
<dbReference type="PROSITE" id="PS50835">
    <property type="entry name" value="IG_LIKE"/>
    <property type="match status" value="10"/>
</dbReference>
<dbReference type="PANTHER" id="PTHR11481:SF60">
    <property type="entry name" value="IG-LIKE DOMAIN-CONTAINING PROTEIN"/>
    <property type="match status" value="1"/>
</dbReference>
<dbReference type="Gene3D" id="2.60.40.10">
    <property type="entry name" value="Immunoglobulins"/>
    <property type="match status" value="10"/>
</dbReference>
<dbReference type="SMART" id="SM00408">
    <property type="entry name" value="IGc2"/>
    <property type="match status" value="8"/>
</dbReference>
<dbReference type="GO" id="GO:0009897">
    <property type="term" value="C:external side of plasma membrane"/>
    <property type="evidence" value="ECO:0007669"/>
    <property type="project" value="TreeGrafter"/>
</dbReference>
<dbReference type="GO" id="GO:0007166">
    <property type="term" value="P:cell surface receptor signaling pathway"/>
    <property type="evidence" value="ECO:0007669"/>
    <property type="project" value="TreeGrafter"/>
</dbReference>
<feature type="domain" description="Ig-like" evidence="5">
    <location>
        <begin position="310"/>
        <end position="381"/>
    </location>
</feature>
<dbReference type="Pfam" id="PF13895">
    <property type="entry name" value="Ig_2"/>
    <property type="match status" value="7"/>
</dbReference>
<feature type="domain" description="Ig-like" evidence="5">
    <location>
        <begin position="584"/>
        <end position="661"/>
    </location>
</feature>
<reference evidence="6" key="1">
    <citation type="submission" date="2025-08" db="UniProtKB">
        <authorList>
            <consortium name="Ensembl"/>
        </authorList>
    </citation>
    <scope>IDENTIFICATION</scope>
</reference>
<feature type="domain" description="Ig-like" evidence="5">
    <location>
        <begin position="40"/>
        <end position="117"/>
    </location>
</feature>
<dbReference type="Ensembl" id="ENSOMET00000021718.1">
    <property type="protein sequence ID" value="ENSOMEP00000013938.1"/>
    <property type="gene ID" value="ENSOMEG00000015404.1"/>
</dbReference>
<dbReference type="SUPFAM" id="SSF48726">
    <property type="entry name" value="Immunoglobulin"/>
    <property type="match status" value="7"/>
</dbReference>
<dbReference type="AlphaFoldDB" id="A0A3B3C9G1"/>
<dbReference type="InterPro" id="IPR007110">
    <property type="entry name" value="Ig-like_dom"/>
</dbReference>
<dbReference type="GeneTree" id="ENSGT00940000165428"/>
<feature type="domain" description="Ig-like" evidence="5">
    <location>
        <begin position="767"/>
        <end position="848"/>
    </location>
</feature>
<name>A0A3B3C9G1_ORYME</name>
<feature type="domain" description="Ig-like" evidence="5">
    <location>
        <begin position="222"/>
        <end position="301"/>
    </location>
</feature>
<evidence type="ECO:0000313" key="7">
    <source>
        <dbReference type="Proteomes" id="UP000261560"/>
    </source>
</evidence>
<dbReference type="Pfam" id="PF13927">
    <property type="entry name" value="Ig_3"/>
    <property type="match status" value="2"/>
</dbReference>
<keyword evidence="3" id="KW-1133">Transmembrane helix</keyword>
<feature type="domain" description="Ig-like" evidence="5">
    <location>
        <begin position="399"/>
        <end position="478"/>
    </location>
</feature>
<dbReference type="GO" id="GO:0006955">
    <property type="term" value="P:immune response"/>
    <property type="evidence" value="ECO:0007669"/>
    <property type="project" value="TreeGrafter"/>
</dbReference>
<dbReference type="Proteomes" id="UP000261560">
    <property type="component" value="Unplaced"/>
</dbReference>
<evidence type="ECO:0000256" key="4">
    <source>
        <dbReference type="SAM" id="SignalP"/>
    </source>
</evidence>
<dbReference type="InterPro" id="IPR036179">
    <property type="entry name" value="Ig-like_dom_sf"/>
</dbReference>
<feature type="domain" description="Ig-like" evidence="5">
    <location>
        <begin position="133"/>
        <end position="204"/>
    </location>
</feature>
<evidence type="ECO:0000256" key="1">
    <source>
        <dbReference type="ARBA" id="ARBA00022729"/>
    </source>
</evidence>
<dbReference type="CDD" id="cd00096">
    <property type="entry name" value="Ig"/>
    <property type="match status" value="3"/>
</dbReference>
<dbReference type="PaxDb" id="30732-ENSOMEP00000013938"/>
<dbReference type="PANTHER" id="PTHR11481">
    <property type="entry name" value="IMMUNOGLOBULIN FC RECEPTOR"/>
    <property type="match status" value="1"/>
</dbReference>
<evidence type="ECO:0000313" key="6">
    <source>
        <dbReference type="Ensembl" id="ENSOMEP00000013938.1"/>
    </source>
</evidence>
<dbReference type="InterPro" id="IPR013783">
    <property type="entry name" value="Ig-like_fold"/>
</dbReference>
<keyword evidence="3" id="KW-0472">Membrane</keyword>
<proteinExistence type="predicted"/>
<dbReference type="InterPro" id="IPR003599">
    <property type="entry name" value="Ig_sub"/>
</dbReference>
<dbReference type="STRING" id="30732.ENSOMEP00000013938"/>
<protein>
    <recommendedName>
        <fullName evidence="5">Ig-like domain-containing protein</fullName>
    </recommendedName>
</protein>
<evidence type="ECO:0000259" key="5">
    <source>
        <dbReference type="PROSITE" id="PS50835"/>
    </source>
</evidence>
<feature type="domain" description="Ig-like" evidence="5">
    <location>
        <begin position="487"/>
        <end position="572"/>
    </location>
</feature>
<dbReference type="InterPro" id="IPR003598">
    <property type="entry name" value="Ig_sub2"/>
</dbReference>
<organism evidence="6 7">
    <name type="scientific">Oryzias melastigma</name>
    <name type="common">Marine medaka</name>
    <dbReference type="NCBI Taxonomy" id="30732"/>
    <lineage>
        <taxon>Eukaryota</taxon>
        <taxon>Metazoa</taxon>
        <taxon>Chordata</taxon>
        <taxon>Craniata</taxon>
        <taxon>Vertebrata</taxon>
        <taxon>Euteleostomi</taxon>
        <taxon>Actinopterygii</taxon>
        <taxon>Neopterygii</taxon>
        <taxon>Teleostei</taxon>
        <taxon>Neoteleostei</taxon>
        <taxon>Acanthomorphata</taxon>
        <taxon>Ovalentaria</taxon>
        <taxon>Atherinomorphae</taxon>
        <taxon>Beloniformes</taxon>
        <taxon>Adrianichthyidae</taxon>
        <taxon>Oryziinae</taxon>
        <taxon>Oryzias</taxon>
    </lineage>
</organism>
<accession>A0A3B3C9G1</accession>
<keyword evidence="3" id="KW-0812">Transmembrane</keyword>
<dbReference type="SMART" id="SM00409">
    <property type="entry name" value="IG"/>
    <property type="match status" value="9"/>
</dbReference>
<feature type="transmembrane region" description="Helical" evidence="3">
    <location>
        <begin position="947"/>
        <end position="969"/>
    </location>
</feature>
<feature type="domain" description="Ig-like" evidence="5">
    <location>
        <begin position="853"/>
        <end position="930"/>
    </location>
</feature>